<keyword evidence="2" id="KW-0378">Hydrolase</keyword>
<keyword evidence="6" id="KW-1185">Reference proteome</keyword>
<evidence type="ECO:0000313" key="5">
    <source>
        <dbReference type="EMBL" id="AEX85442.1"/>
    </source>
</evidence>
<accession>H2J7V1</accession>
<dbReference type="PANTHER" id="PTHR10353:SF209">
    <property type="entry name" value="GALACTOLIPID GALACTOSYLTRANSFERASE SFR2, CHLOROPLASTIC"/>
    <property type="match status" value="1"/>
</dbReference>
<dbReference type="InterPro" id="IPR017853">
    <property type="entry name" value="GH"/>
</dbReference>
<reference evidence="6" key="2">
    <citation type="submission" date="2012-01" db="EMBL/GenBank/DDBJ databases">
        <title>Complete sequence of chromosome of Marinitoga piezophila KA3.</title>
        <authorList>
            <person name="Lucas S."/>
            <person name="Han J."/>
            <person name="Lapidus A."/>
            <person name="Cheng J.-F."/>
            <person name="Goodwin L."/>
            <person name="Pitluck S."/>
            <person name="Peters L."/>
            <person name="Mikhailova N."/>
            <person name="Teshima H."/>
            <person name="Detter J.C."/>
            <person name="Han C."/>
            <person name="Tapia R."/>
            <person name="Land M."/>
            <person name="Hauser L."/>
            <person name="Kyrpides N."/>
            <person name="Ivanova N."/>
            <person name="Pagani I."/>
            <person name="Jebbar M."/>
            <person name="Vannier P."/>
            <person name="Oger P."/>
            <person name="Cario A."/>
            <person name="Bartlett D."/>
            <person name="Noll K.M."/>
            <person name="Woyke T."/>
        </authorList>
    </citation>
    <scope>NUCLEOTIDE SEQUENCE [LARGE SCALE GENOMIC DNA]</scope>
    <source>
        <strain evidence="6">DSM 14283 / JCM 11233 / KA3</strain>
    </source>
</reference>
<dbReference type="KEGG" id="mpz:Marpi_1030"/>
<evidence type="ECO:0000256" key="3">
    <source>
        <dbReference type="ARBA" id="ARBA00023295"/>
    </source>
</evidence>
<dbReference type="Proteomes" id="UP000007161">
    <property type="component" value="Chromosome"/>
</dbReference>
<dbReference type="RefSeq" id="WP_014296514.1">
    <property type="nucleotide sequence ID" value="NC_016751.1"/>
</dbReference>
<keyword evidence="3" id="KW-0326">Glycosidase</keyword>
<gene>
    <name evidence="5" type="ordered locus">Marpi_1030</name>
</gene>
<dbReference type="Gene3D" id="3.20.20.80">
    <property type="entry name" value="Glycosidases"/>
    <property type="match status" value="1"/>
</dbReference>
<dbReference type="Pfam" id="PF00232">
    <property type="entry name" value="Glyco_hydro_1"/>
    <property type="match status" value="2"/>
</dbReference>
<sequence>MFKNDFLFGVSLSGMQFEMGSIKDLDDRTDWYKWTTDKMNIIAGIVSGDRAENGSNYWNQYEEDHSNMVKYGMNAIRIGVEWSRIFPESTENIFAKIERDGDKIYNVEVTEETISELEKVANMEAVEHYKKILKDLKNKGIHVILDLTHFSLPVWLHDPIKVQRKGLWNVKEQGWVSTLSVTELAKFAGFCVKHFDEFVDEWSSMNEPQIVSSLGYLLVKSGFPPAYPDEKAYKLSMINQAQAHARAYDVIKKYTDKPMGLVYSFTPVYPESDEAGDCVAKALDFYNFWFMDMITYGNVDGETREDMKNKIDFIGVNYYTRAVIAKDENSEEGWTVLSDYGYDCEPYSKSKAGFPTSEMGWEIYPEGIYEVLKFLNERYNLRMIVTENGTADSEDRVRPFFVLSHLNQIEKAAEEGIKIEGYLHWSLIDNFEWAEGFSKRFGLMKVDYETKKRTPRPSLLVYADIIKNKTTKHLIDSVFYMK</sequence>
<dbReference type="OrthoDB" id="2339329at2"/>
<dbReference type="PANTHER" id="PTHR10353">
    <property type="entry name" value="GLYCOSYL HYDROLASE"/>
    <property type="match status" value="1"/>
</dbReference>
<protein>
    <submittedName>
        <fullName evidence="5">Beta-glucosidase/6-phospho-beta-glucosidase/beta-galactosidase</fullName>
    </submittedName>
</protein>
<dbReference type="GO" id="GO:0008422">
    <property type="term" value="F:beta-glucosidase activity"/>
    <property type="evidence" value="ECO:0007669"/>
    <property type="project" value="TreeGrafter"/>
</dbReference>
<dbReference type="NCBIfam" id="NF041004">
    <property type="entry name" value="Beta_gal_BgaS"/>
    <property type="match status" value="1"/>
</dbReference>
<reference evidence="5 6" key="1">
    <citation type="journal article" date="2012" name="J. Bacteriol.">
        <title>Complete Genome Sequence of the Thermophilic, Piezophilic, Heterotrophic Bacterium Marinitoga piezophila KA3.</title>
        <authorList>
            <person name="Lucas S."/>
            <person name="Han J."/>
            <person name="Lapidus A."/>
            <person name="Cheng J.F."/>
            <person name="Goodwin L.A."/>
            <person name="Pitluck S."/>
            <person name="Peters L."/>
            <person name="Mikhailova N."/>
            <person name="Teshima H."/>
            <person name="Detter J.C."/>
            <person name="Han C."/>
            <person name="Tapia R."/>
            <person name="Land M."/>
            <person name="Hauser L."/>
            <person name="Kyrpides N.C."/>
            <person name="Ivanova N."/>
            <person name="Pagani I."/>
            <person name="Vannier P."/>
            <person name="Oger P."/>
            <person name="Bartlett D.H."/>
            <person name="Noll K.M."/>
            <person name="Woyke T."/>
            <person name="Jebbar M."/>
        </authorList>
    </citation>
    <scope>NUCLEOTIDE SEQUENCE [LARGE SCALE GENOMIC DNA]</scope>
    <source>
        <strain evidence="6">DSM 14283 / JCM 11233 / KA3</strain>
    </source>
</reference>
<dbReference type="STRING" id="443254.Marpi_1030"/>
<comment type="similarity">
    <text evidence="1 4">Belongs to the glycosyl hydrolase 1 family.</text>
</comment>
<evidence type="ECO:0000256" key="2">
    <source>
        <dbReference type="ARBA" id="ARBA00022801"/>
    </source>
</evidence>
<dbReference type="PRINTS" id="PR00131">
    <property type="entry name" value="GLHYDRLASE1"/>
</dbReference>
<dbReference type="InterPro" id="IPR001360">
    <property type="entry name" value="Glyco_hydro_1"/>
</dbReference>
<dbReference type="GO" id="GO:0005975">
    <property type="term" value="P:carbohydrate metabolic process"/>
    <property type="evidence" value="ECO:0007669"/>
    <property type="project" value="InterPro"/>
</dbReference>
<evidence type="ECO:0000256" key="4">
    <source>
        <dbReference type="RuleBase" id="RU003690"/>
    </source>
</evidence>
<dbReference type="EMBL" id="CP003257">
    <property type="protein sequence ID" value="AEX85442.1"/>
    <property type="molecule type" value="Genomic_DNA"/>
</dbReference>
<evidence type="ECO:0000256" key="1">
    <source>
        <dbReference type="ARBA" id="ARBA00010838"/>
    </source>
</evidence>
<name>H2J7V1_MARPK</name>
<dbReference type="AlphaFoldDB" id="H2J7V1"/>
<proteinExistence type="inferred from homology"/>
<organism evidence="5 6">
    <name type="scientific">Marinitoga piezophila (strain DSM 14283 / JCM 11233 / KA3)</name>
    <dbReference type="NCBI Taxonomy" id="443254"/>
    <lineage>
        <taxon>Bacteria</taxon>
        <taxon>Thermotogati</taxon>
        <taxon>Thermotogota</taxon>
        <taxon>Thermotogae</taxon>
        <taxon>Petrotogales</taxon>
        <taxon>Petrotogaceae</taxon>
        <taxon>Marinitoga</taxon>
    </lineage>
</organism>
<evidence type="ECO:0000313" key="6">
    <source>
        <dbReference type="Proteomes" id="UP000007161"/>
    </source>
</evidence>
<dbReference type="HOGENOM" id="CLU_001859_1_3_0"/>
<dbReference type="InterPro" id="IPR053427">
    <property type="entry name" value="Beta-galactosidase"/>
</dbReference>
<dbReference type="SUPFAM" id="SSF51445">
    <property type="entry name" value="(Trans)glycosidases"/>
    <property type="match status" value="1"/>
</dbReference>
<dbReference type="eggNOG" id="COG2723">
    <property type="taxonomic scope" value="Bacteria"/>
</dbReference>